<reference evidence="9 10" key="1">
    <citation type="submission" date="2024-05" db="EMBL/GenBank/DDBJ databases">
        <title>Genome sequencing and assembly of Indian major carp, Cirrhinus mrigala (Hamilton, 1822).</title>
        <authorList>
            <person name="Mohindra V."/>
            <person name="Chowdhury L.M."/>
            <person name="Lal K."/>
            <person name="Jena J.K."/>
        </authorList>
    </citation>
    <scope>NUCLEOTIDE SEQUENCE [LARGE SCALE GENOMIC DNA]</scope>
    <source>
        <strain evidence="9">CM1030</strain>
        <tissue evidence="9">Blood</tissue>
    </source>
</reference>
<evidence type="ECO:0000313" key="9">
    <source>
        <dbReference type="EMBL" id="KAL0181485.1"/>
    </source>
</evidence>
<evidence type="ECO:0000256" key="2">
    <source>
        <dbReference type="ARBA" id="ARBA00007449"/>
    </source>
</evidence>
<evidence type="ECO:0000256" key="4">
    <source>
        <dbReference type="ARBA" id="ARBA00023037"/>
    </source>
</evidence>
<keyword evidence="7" id="KW-0325">Glycoprotein</keyword>
<keyword evidence="3" id="KW-0812">Transmembrane</keyword>
<dbReference type="Proteomes" id="UP001529510">
    <property type="component" value="Unassembled WGS sequence"/>
</dbReference>
<name>A0ABD0Q5C0_CIRMR</name>
<evidence type="ECO:0000256" key="1">
    <source>
        <dbReference type="ARBA" id="ARBA00004479"/>
    </source>
</evidence>
<organism evidence="9 10">
    <name type="scientific">Cirrhinus mrigala</name>
    <name type="common">Mrigala</name>
    <dbReference type="NCBI Taxonomy" id="683832"/>
    <lineage>
        <taxon>Eukaryota</taxon>
        <taxon>Metazoa</taxon>
        <taxon>Chordata</taxon>
        <taxon>Craniata</taxon>
        <taxon>Vertebrata</taxon>
        <taxon>Euteleostomi</taxon>
        <taxon>Actinopterygii</taxon>
        <taxon>Neopterygii</taxon>
        <taxon>Teleostei</taxon>
        <taxon>Ostariophysi</taxon>
        <taxon>Cypriniformes</taxon>
        <taxon>Cyprinidae</taxon>
        <taxon>Labeoninae</taxon>
        <taxon>Labeonini</taxon>
        <taxon>Cirrhinus</taxon>
    </lineage>
</organism>
<feature type="non-terminal residue" evidence="9">
    <location>
        <position position="54"/>
    </location>
</feature>
<keyword evidence="10" id="KW-1185">Reference proteome</keyword>
<dbReference type="PANTHER" id="PTHR10082:SF11">
    <property type="entry name" value="INTEGRIN BETA-6"/>
    <property type="match status" value="1"/>
</dbReference>
<evidence type="ECO:0000256" key="6">
    <source>
        <dbReference type="ARBA" id="ARBA00023157"/>
    </source>
</evidence>
<evidence type="ECO:0000256" key="3">
    <source>
        <dbReference type="ARBA" id="ARBA00022692"/>
    </source>
</evidence>
<keyword evidence="5" id="KW-0472">Membrane</keyword>
<gene>
    <name evidence="9" type="ORF">M9458_023891</name>
</gene>
<dbReference type="GO" id="GO:0007229">
    <property type="term" value="P:integrin-mediated signaling pathway"/>
    <property type="evidence" value="ECO:0007669"/>
    <property type="project" value="UniProtKB-KW"/>
</dbReference>
<dbReference type="SUPFAM" id="SSF53300">
    <property type="entry name" value="vWA-like"/>
    <property type="match status" value="1"/>
</dbReference>
<accession>A0ABD0Q5C0</accession>
<dbReference type="GO" id="GO:0016020">
    <property type="term" value="C:membrane"/>
    <property type="evidence" value="ECO:0007669"/>
    <property type="project" value="UniProtKB-SubCell"/>
</dbReference>
<dbReference type="Gene3D" id="3.40.50.410">
    <property type="entry name" value="von Willebrand factor, type A domain"/>
    <property type="match status" value="1"/>
</dbReference>
<dbReference type="InterPro" id="IPR015812">
    <property type="entry name" value="Integrin_bsu"/>
</dbReference>
<evidence type="ECO:0000256" key="7">
    <source>
        <dbReference type="ARBA" id="ARBA00023180"/>
    </source>
</evidence>
<dbReference type="InterPro" id="IPR002369">
    <property type="entry name" value="Integrin_bsu_VWA"/>
</dbReference>
<comment type="similarity">
    <text evidence="2">Belongs to the integrin beta chain family.</text>
</comment>
<evidence type="ECO:0000259" key="8">
    <source>
        <dbReference type="Pfam" id="PF00362"/>
    </source>
</evidence>
<sequence length="54" mass="6086">DRIGWQNDSMKLLVFVSDADSHFGMDSKMSGIVVPNDGECHLDDRNEYSMTAHL</sequence>
<dbReference type="PANTHER" id="PTHR10082">
    <property type="entry name" value="INTEGRIN BETA SUBUNIT"/>
    <property type="match status" value="1"/>
</dbReference>
<keyword evidence="4" id="KW-0401">Integrin</keyword>
<evidence type="ECO:0000313" key="10">
    <source>
        <dbReference type="Proteomes" id="UP001529510"/>
    </source>
</evidence>
<dbReference type="AlphaFoldDB" id="A0ABD0Q5C0"/>
<protein>
    <recommendedName>
        <fullName evidence="8">Integrin beta subunit VWA domain-containing protein</fullName>
    </recommendedName>
</protein>
<comment type="subcellular location">
    <subcellularLocation>
        <location evidence="1">Membrane</location>
        <topology evidence="1">Single-pass type I membrane protein</topology>
    </subcellularLocation>
</comment>
<dbReference type="Pfam" id="PF00362">
    <property type="entry name" value="Integrin_beta"/>
    <property type="match status" value="1"/>
</dbReference>
<proteinExistence type="inferred from homology"/>
<feature type="non-terminal residue" evidence="9">
    <location>
        <position position="1"/>
    </location>
</feature>
<dbReference type="EMBL" id="JAMKFB020000011">
    <property type="protein sequence ID" value="KAL0181485.1"/>
    <property type="molecule type" value="Genomic_DNA"/>
</dbReference>
<evidence type="ECO:0000256" key="5">
    <source>
        <dbReference type="ARBA" id="ARBA00023136"/>
    </source>
</evidence>
<feature type="domain" description="Integrin beta subunit VWA" evidence="8">
    <location>
        <begin position="1"/>
        <end position="52"/>
    </location>
</feature>
<keyword evidence="6" id="KW-1015">Disulfide bond</keyword>
<dbReference type="InterPro" id="IPR036465">
    <property type="entry name" value="vWFA_dom_sf"/>
</dbReference>
<comment type="caution">
    <text evidence="9">The sequence shown here is derived from an EMBL/GenBank/DDBJ whole genome shotgun (WGS) entry which is preliminary data.</text>
</comment>